<dbReference type="AlphaFoldDB" id="A0A1B6KFK2"/>
<reference evidence="7" key="1">
    <citation type="submission" date="2015-11" db="EMBL/GenBank/DDBJ databases">
        <title>De novo transcriptome assembly of four potential Pierce s Disease insect vectors from Arizona vineyards.</title>
        <authorList>
            <person name="Tassone E.E."/>
        </authorList>
    </citation>
    <scope>NUCLEOTIDE SEQUENCE</scope>
</reference>
<evidence type="ECO:0000256" key="4">
    <source>
        <dbReference type="ARBA" id="ARBA00023136"/>
    </source>
</evidence>
<dbReference type="GO" id="GO:0006820">
    <property type="term" value="P:monoatomic anion transport"/>
    <property type="evidence" value="ECO:0007669"/>
    <property type="project" value="TreeGrafter"/>
</dbReference>
<feature type="transmembrane region" description="Helical" evidence="5">
    <location>
        <begin position="150"/>
        <end position="171"/>
    </location>
</feature>
<dbReference type="InterPro" id="IPR050382">
    <property type="entry name" value="MFS_Na/Anion_cotransporter"/>
</dbReference>
<dbReference type="InterPro" id="IPR011701">
    <property type="entry name" value="MFS"/>
</dbReference>
<dbReference type="EMBL" id="GEBQ01029772">
    <property type="protein sequence ID" value="JAT10205.1"/>
    <property type="molecule type" value="Transcribed_RNA"/>
</dbReference>
<keyword evidence="4 5" id="KW-0472">Membrane</keyword>
<name>A0A1B6KFK2_9HEMI</name>
<dbReference type="PANTHER" id="PTHR11662">
    <property type="entry name" value="SOLUTE CARRIER FAMILY 17"/>
    <property type="match status" value="1"/>
</dbReference>
<evidence type="ECO:0000256" key="5">
    <source>
        <dbReference type="SAM" id="Phobius"/>
    </source>
</evidence>
<evidence type="ECO:0000313" key="7">
    <source>
        <dbReference type="EMBL" id="JAT10205.1"/>
    </source>
</evidence>
<proteinExistence type="predicted"/>
<dbReference type="SUPFAM" id="SSF103473">
    <property type="entry name" value="MFS general substrate transporter"/>
    <property type="match status" value="1"/>
</dbReference>
<feature type="transmembrane region" description="Helical" evidence="5">
    <location>
        <begin position="121"/>
        <end position="144"/>
    </location>
</feature>
<dbReference type="InterPro" id="IPR036259">
    <property type="entry name" value="MFS_trans_sf"/>
</dbReference>
<sequence length="351" mass="38814">MCGSLTSGLSCVPERYMMVLLGFLLTIISSTMKYAIGIAITEMVLPHAAVHHTRAGDQYDCPLRNVTHDSSTDPQYFHSQTAELFDWSEKTQGLIFGALYWSYMPLQTPMGVAVERLGVRYLLGGGMLLASLCYLLTPLAVIHYGSAGFIVNRVIMGVGLAPAYPSLNVILAKWAPPKEKSKLAAIIYAGENLGFIFSMAMSGLILGSAKGNWPVLFYVYGAVSMAWIVLWAFFGYDDPSSHPFISAEERRYLEDCLPHNTNKEELPPTPWLDMAKSLPLWGTIIAQIGHDWGIITIVTELPRYMKQVLHYEIEANGLLNAIPYVAMTGVAVISGWVSDWILHKNLMSITT</sequence>
<dbReference type="PANTHER" id="PTHR11662:SF399">
    <property type="entry name" value="FI19708P1-RELATED"/>
    <property type="match status" value="1"/>
</dbReference>
<feature type="transmembrane region" description="Helical" evidence="5">
    <location>
        <begin position="16"/>
        <end position="36"/>
    </location>
</feature>
<keyword evidence="3 5" id="KW-1133">Transmembrane helix</keyword>
<feature type="domain" description="Major facilitator superfamily (MFS) profile" evidence="6">
    <location>
        <begin position="15"/>
        <end position="351"/>
    </location>
</feature>
<gene>
    <name evidence="7" type="ORF">g.14614</name>
</gene>
<dbReference type="GO" id="GO:0016020">
    <property type="term" value="C:membrane"/>
    <property type="evidence" value="ECO:0007669"/>
    <property type="project" value="UniProtKB-SubCell"/>
</dbReference>
<feature type="non-terminal residue" evidence="7">
    <location>
        <position position="351"/>
    </location>
</feature>
<dbReference type="PROSITE" id="PS50850">
    <property type="entry name" value="MFS"/>
    <property type="match status" value="1"/>
</dbReference>
<organism evidence="7">
    <name type="scientific">Graphocephala atropunctata</name>
    <dbReference type="NCBI Taxonomy" id="36148"/>
    <lineage>
        <taxon>Eukaryota</taxon>
        <taxon>Metazoa</taxon>
        <taxon>Ecdysozoa</taxon>
        <taxon>Arthropoda</taxon>
        <taxon>Hexapoda</taxon>
        <taxon>Insecta</taxon>
        <taxon>Pterygota</taxon>
        <taxon>Neoptera</taxon>
        <taxon>Paraneoptera</taxon>
        <taxon>Hemiptera</taxon>
        <taxon>Auchenorrhyncha</taxon>
        <taxon>Membracoidea</taxon>
        <taxon>Cicadellidae</taxon>
        <taxon>Cicadellinae</taxon>
        <taxon>Cicadellini</taxon>
        <taxon>Graphocephala</taxon>
    </lineage>
</organism>
<accession>A0A1B6KFK2</accession>
<evidence type="ECO:0000256" key="2">
    <source>
        <dbReference type="ARBA" id="ARBA00022692"/>
    </source>
</evidence>
<dbReference type="InterPro" id="IPR020846">
    <property type="entry name" value="MFS_dom"/>
</dbReference>
<dbReference type="Gene3D" id="1.20.1250.20">
    <property type="entry name" value="MFS general substrate transporter like domains"/>
    <property type="match status" value="2"/>
</dbReference>
<evidence type="ECO:0000256" key="1">
    <source>
        <dbReference type="ARBA" id="ARBA00004141"/>
    </source>
</evidence>
<dbReference type="GO" id="GO:0022857">
    <property type="term" value="F:transmembrane transporter activity"/>
    <property type="evidence" value="ECO:0007669"/>
    <property type="project" value="InterPro"/>
</dbReference>
<feature type="transmembrane region" description="Helical" evidence="5">
    <location>
        <begin position="215"/>
        <end position="236"/>
    </location>
</feature>
<evidence type="ECO:0000259" key="6">
    <source>
        <dbReference type="PROSITE" id="PS50850"/>
    </source>
</evidence>
<comment type="subcellular location">
    <subcellularLocation>
        <location evidence="1">Membrane</location>
        <topology evidence="1">Multi-pass membrane protein</topology>
    </subcellularLocation>
</comment>
<keyword evidence="2 5" id="KW-0812">Transmembrane</keyword>
<feature type="transmembrane region" description="Helical" evidence="5">
    <location>
        <begin position="183"/>
        <end position="209"/>
    </location>
</feature>
<dbReference type="Pfam" id="PF07690">
    <property type="entry name" value="MFS_1"/>
    <property type="match status" value="1"/>
</dbReference>
<dbReference type="FunFam" id="1.20.1250.20:FF:000423">
    <property type="entry name" value="Putative inorganic phosphate cotransporter-like Protein"/>
    <property type="match status" value="1"/>
</dbReference>
<evidence type="ECO:0000256" key="3">
    <source>
        <dbReference type="ARBA" id="ARBA00022989"/>
    </source>
</evidence>
<protein>
    <recommendedName>
        <fullName evidence="6">Major facilitator superfamily (MFS) profile domain-containing protein</fullName>
    </recommendedName>
</protein>